<dbReference type="PANTHER" id="PTHR43792:SF1">
    <property type="entry name" value="N-ACETYLTRANSFERASE DOMAIN-CONTAINING PROTEIN"/>
    <property type="match status" value="1"/>
</dbReference>
<dbReference type="Pfam" id="PF13302">
    <property type="entry name" value="Acetyltransf_3"/>
    <property type="match status" value="1"/>
</dbReference>
<dbReference type="PROSITE" id="PS51186">
    <property type="entry name" value="GNAT"/>
    <property type="match status" value="1"/>
</dbReference>
<dbReference type="InterPro" id="IPR016181">
    <property type="entry name" value="Acyl_CoA_acyltransferase"/>
</dbReference>
<feature type="domain" description="N-acetyltransferase" evidence="1">
    <location>
        <begin position="1"/>
        <end position="130"/>
    </location>
</feature>
<reference evidence="2 3" key="1">
    <citation type="submission" date="2018-01" db="EMBL/GenBank/DDBJ databases">
        <authorList>
            <person name="Gaut B.S."/>
            <person name="Morton B.R."/>
            <person name="Clegg M.T."/>
            <person name="Duvall M.R."/>
        </authorList>
    </citation>
    <scope>NUCLEOTIDE SEQUENCE [LARGE SCALE GENOMIC DNA]</scope>
    <source>
        <strain evidence="2">GP69</strain>
    </source>
</reference>
<dbReference type="Proteomes" id="UP000236311">
    <property type="component" value="Unassembled WGS sequence"/>
</dbReference>
<dbReference type="AlphaFoldDB" id="A0A2K4ZGA8"/>
<keyword evidence="3" id="KW-1185">Reference proteome</keyword>
<evidence type="ECO:0000259" key="1">
    <source>
        <dbReference type="PROSITE" id="PS51186"/>
    </source>
</evidence>
<evidence type="ECO:0000313" key="3">
    <source>
        <dbReference type="Proteomes" id="UP000236311"/>
    </source>
</evidence>
<dbReference type="OrthoDB" id="9798081at2"/>
<name>A0A2K4ZGA8_9FIRM</name>
<evidence type="ECO:0000313" key="2">
    <source>
        <dbReference type="EMBL" id="SOY29499.1"/>
    </source>
</evidence>
<dbReference type="GO" id="GO:0016747">
    <property type="term" value="F:acyltransferase activity, transferring groups other than amino-acyl groups"/>
    <property type="evidence" value="ECO:0007669"/>
    <property type="project" value="InterPro"/>
</dbReference>
<dbReference type="SUPFAM" id="SSF55729">
    <property type="entry name" value="Acyl-CoA N-acyltransferases (Nat)"/>
    <property type="match status" value="1"/>
</dbReference>
<protein>
    <recommendedName>
        <fullName evidence="1">N-acetyltransferase domain-containing protein</fullName>
    </recommendedName>
</protein>
<dbReference type="RefSeq" id="WP_103239601.1">
    <property type="nucleotide sequence ID" value="NZ_JANJZD010000001.1"/>
</dbReference>
<dbReference type="EMBL" id="OFSM01000010">
    <property type="protein sequence ID" value="SOY29499.1"/>
    <property type="molecule type" value="Genomic_DNA"/>
</dbReference>
<sequence>MLGGLFIPPVKDLNETEDFFEKRLKDKRYCFAICLKDDDYLVGYVHAEEDDSHDFGYALRKEFWHQGIVSEAGNAVIELLKEDGIPYITATHDKNNPGSGAVMKRIGMKYCYTYKEQWQPKNFPVIFRMYQLNFDGQIDRIYQKYWNLYDEHFIETDI</sequence>
<accession>A0A2K4ZGA8</accession>
<dbReference type="Gene3D" id="3.40.630.30">
    <property type="match status" value="1"/>
</dbReference>
<organism evidence="2 3">
    <name type="scientific">Acetatifactor muris</name>
    <dbReference type="NCBI Taxonomy" id="879566"/>
    <lineage>
        <taxon>Bacteria</taxon>
        <taxon>Bacillati</taxon>
        <taxon>Bacillota</taxon>
        <taxon>Clostridia</taxon>
        <taxon>Lachnospirales</taxon>
        <taxon>Lachnospiraceae</taxon>
        <taxon>Acetatifactor</taxon>
    </lineage>
</organism>
<dbReference type="InterPro" id="IPR000182">
    <property type="entry name" value="GNAT_dom"/>
</dbReference>
<dbReference type="InterPro" id="IPR051531">
    <property type="entry name" value="N-acetyltransferase"/>
</dbReference>
<proteinExistence type="predicted"/>
<gene>
    <name evidence="2" type="ORF">AMURIS_02220</name>
</gene>
<dbReference type="PANTHER" id="PTHR43792">
    <property type="entry name" value="GNAT FAMILY, PUTATIVE (AFU_ORTHOLOGUE AFUA_3G00765)-RELATED-RELATED"/>
    <property type="match status" value="1"/>
</dbReference>